<feature type="coiled-coil region" evidence="5">
    <location>
        <begin position="365"/>
        <end position="392"/>
    </location>
</feature>
<feature type="region of interest" description="Disordered" evidence="6">
    <location>
        <begin position="1"/>
        <end position="26"/>
    </location>
</feature>
<dbReference type="PANTHER" id="PTHR12606:SF1">
    <property type="entry name" value="UBIQUITIN-LIKE-SPECIFIC PROTEASE 1A"/>
    <property type="match status" value="1"/>
</dbReference>
<keyword evidence="9" id="KW-1185">Reference proteome</keyword>
<organism evidence="8 9">
    <name type="scientific">Cardiosporidium cionae</name>
    <dbReference type="NCBI Taxonomy" id="476202"/>
    <lineage>
        <taxon>Eukaryota</taxon>
        <taxon>Sar</taxon>
        <taxon>Alveolata</taxon>
        <taxon>Apicomplexa</taxon>
        <taxon>Aconoidasida</taxon>
        <taxon>Nephromycida</taxon>
        <taxon>Cardiosporidium</taxon>
    </lineage>
</organism>
<protein>
    <submittedName>
        <fullName evidence="8">Ulp1 protease family, C-terminal catalytic domain-containing protein</fullName>
    </submittedName>
</protein>
<dbReference type="PANTHER" id="PTHR12606">
    <property type="entry name" value="SENTRIN/SUMO-SPECIFIC PROTEASE"/>
    <property type="match status" value="1"/>
</dbReference>
<evidence type="ECO:0000313" key="9">
    <source>
        <dbReference type="Proteomes" id="UP000823046"/>
    </source>
</evidence>
<feature type="compositionally biased region" description="Polar residues" evidence="6">
    <location>
        <begin position="249"/>
        <end position="259"/>
    </location>
</feature>
<dbReference type="InterPro" id="IPR003653">
    <property type="entry name" value="Peptidase_C48_C"/>
</dbReference>
<feature type="region of interest" description="Disordered" evidence="6">
    <location>
        <begin position="221"/>
        <end position="259"/>
    </location>
</feature>
<evidence type="ECO:0000256" key="2">
    <source>
        <dbReference type="ARBA" id="ARBA00022670"/>
    </source>
</evidence>
<accession>A0ABQ7JG77</accession>
<comment type="similarity">
    <text evidence="1">Belongs to the peptidase C48 family.</text>
</comment>
<evidence type="ECO:0000256" key="4">
    <source>
        <dbReference type="ARBA" id="ARBA00022807"/>
    </source>
</evidence>
<feature type="domain" description="Ubiquitin-like protease family profile" evidence="7">
    <location>
        <begin position="452"/>
        <end position="640"/>
    </location>
</feature>
<evidence type="ECO:0000256" key="6">
    <source>
        <dbReference type="SAM" id="MobiDB-lite"/>
    </source>
</evidence>
<sequence length="669" mass="76406">MSFSHALPASESVKANQARPRNRSYCSPRCPSTRLHIKKGINYRISQNELLYRQCVKAIGLPTAPPSRRLQHHLHPFFSFSTTNTAPLRSLSSSSLLETDDESTEGTEACNASKPLSPSPLSIPLPLSEHRQPYTSRYATPPLFRNSCRLPLQNISPSTGISPTERNISPSTGISPTERVDSTIPNLTSFGPMPSFVKTDKSSSSLPSPFYFPSNSLTQHPLHALPSPTPLSYTFPSSSPPLPEKQNRHPSPSCQSRSEQAFALPHEKTNGVQGSLPATSSLYFFSSSKGMETPSKYVLKTRLPASKNVFQLPSSTSDTERPTPLFLLAKDKLRELERTSFFQPTALETSLSTRELSLKNHVEMESSYLRTLEEHEKELEQLFAEKATLTEEPVYDRKKDKAKADWFKRFEKPFKFLQKRPKNSCIDDAELQKGKVLLELHGKDVYIDKFNITIKREHLQCLLPHGWLNDEIINFYMSMLQERNSLQVKVDDSALKCWLFNTFFFQKMMNDNNEGTYSYDAVKEFDPDRWTRRKKVDIFSMDMIIVPINISQSHWILGIVDMRKSHRCISLYDSLHGTNERWFTTIRNYLQDEHLDKKGIPLKNIEDWKYPSNFTSEKGTPSQENTYDCGVFLCQTAECLSANRRIDFQQSDIPNMRVKMALQIVDGYL</sequence>
<keyword evidence="5" id="KW-0175">Coiled coil</keyword>
<keyword evidence="2 8" id="KW-0645">Protease</keyword>
<evidence type="ECO:0000256" key="3">
    <source>
        <dbReference type="ARBA" id="ARBA00022801"/>
    </source>
</evidence>
<evidence type="ECO:0000256" key="1">
    <source>
        <dbReference type="ARBA" id="ARBA00005234"/>
    </source>
</evidence>
<dbReference type="SUPFAM" id="SSF54001">
    <property type="entry name" value="Cysteine proteinases"/>
    <property type="match status" value="1"/>
</dbReference>
<dbReference type="Gene3D" id="3.40.395.10">
    <property type="entry name" value="Adenoviral Proteinase, Chain A"/>
    <property type="match status" value="1"/>
</dbReference>
<feature type="compositionally biased region" description="Polar residues" evidence="6">
    <location>
        <begin position="154"/>
        <end position="175"/>
    </location>
</feature>
<gene>
    <name evidence="8" type="ORF">IE077_001891</name>
</gene>
<evidence type="ECO:0000256" key="5">
    <source>
        <dbReference type="SAM" id="Coils"/>
    </source>
</evidence>
<dbReference type="GO" id="GO:0006508">
    <property type="term" value="P:proteolysis"/>
    <property type="evidence" value="ECO:0007669"/>
    <property type="project" value="UniProtKB-KW"/>
</dbReference>
<dbReference type="EMBL" id="JADAQX010000013">
    <property type="protein sequence ID" value="KAF8822934.1"/>
    <property type="molecule type" value="Genomic_DNA"/>
</dbReference>
<comment type="caution">
    <text evidence="8">The sequence shown here is derived from an EMBL/GenBank/DDBJ whole genome shotgun (WGS) entry which is preliminary data.</text>
</comment>
<reference evidence="8 9" key="1">
    <citation type="journal article" date="2020" name="bioRxiv">
        <title>Metabolic contributions of an alphaproteobacterial endosymbiont in the apicomplexan Cardiosporidium cionae.</title>
        <authorList>
            <person name="Hunter E.S."/>
            <person name="Paight C.J."/>
            <person name="Lane C.E."/>
        </authorList>
    </citation>
    <scope>NUCLEOTIDE SEQUENCE [LARGE SCALE GENOMIC DNA]</scope>
    <source>
        <strain evidence="8">ESH_2018</strain>
    </source>
</reference>
<dbReference type="GO" id="GO:0008233">
    <property type="term" value="F:peptidase activity"/>
    <property type="evidence" value="ECO:0007669"/>
    <property type="project" value="UniProtKB-KW"/>
</dbReference>
<dbReference type="PROSITE" id="PS50600">
    <property type="entry name" value="ULP_PROTEASE"/>
    <property type="match status" value="1"/>
</dbReference>
<proteinExistence type="inferred from homology"/>
<evidence type="ECO:0000313" key="8">
    <source>
        <dbReference type="EMBL" id="KAF8822934.1"/>
    </source>
</evidence>
<name>A0ABQ7JG77_9APIC</name>
<keyword evidence="4" id="KW-0788">Thiol protease</keyword>
<dbReference type="Proteomes" id="UP000823046">
    <property type="component" value="Unassembled WGS sequence"/>
</dbReference>
<dbReference type="Pfam" id="PF02902">
    <property type="entry name" value="Peptidase_C48"/>
    <property type="match status" value="1"/>
</dbReference>
<keyword evidence="3" id="KW-0378">Hydrolase</keyword>
<feature type="region of interest" description="Disordered" evidence="6">
    <location>
        <begin position="154"/>
        <end position="190"/>
    </location>
</feature>
<dbReference type="InterPro" id="IPR038765">
    <property type="entry name" value="Papain-like_cys_pep_sf"/>
</dbReference>
<feature type="region of interest" description="Disordered" evidence="6">
    <location>
        <begin position="92"/>
        <end position="125"/>
    </location>
</feature>
<evidence type="ECO:0000259" key="7">
    <source>
        <dbReference type="PROSITE" id="PS50600"/>
    </source>
</evidence>